<dbReference type="PANTHER" id="PTHR42850">
    <property type="entry name" value="METALLOPHOSPHOESTERASE"/>
    <property type="match status" value="1"/>
</dbReference>
<comment type="caution">
    <text evidence="3">The sequence shown here is derived from an EMBL/GenBank/DDBJ whole genome shotgun (WGS) entry which is preliminary data.</text>
</comment>
<dbReference type="OrthoDB" id="9813918at2"/>
<dbReference type="InterPro" id="IPR024654">
    <property type="entry name" value="Calcineurin-like_PHP_lpxH"/>
</dbReference>
<dbReference type="InterPro" id="IPR011152">
    <property type="entry name" value="Pesterase_MJ0912"/>
</dbReference>
<dbReference type="AlphaFoldDB" id="A0A235ELB7"/>
<dbReference type="GO" id="GO:0005737">
    <property type="term" value="C:cytoplasm"/>
    <property type="evidence" value="ECO:0007669"/>
    <property type="project" value="TreeGrafter"/>
</dbReference>
<evidence type="ECO:0000259" key="2">
    <source>
        <dbReference type="Pfam" id="PF12850"/>
    </source>
</evidence>
<dbReference type="Pfam" id="PF12850">
    <property type="entry name" value="Metallophos_2"/>
    <property type="match status" value="1"/>
</dbReference>
<evidence type="ECO:0000313" key="4">
    <source>
        <dbReference type="Proteomes" id="UP000215441"/>
    </source>
</evidence>
<dbReference type="PIRSF" id="PIRSF000883">
    <property type="entry name" value="Pesterase_MJ0912"/>
    <property type="match status" value="1"/>
</dbReference>
<accession>A0A235ELB7</accession>
<dbReference type="GO" id="GO:0016791">
    <property type="term" value="F:phosphatase activity"/>
    <property type="evidence" value="ECO:0007669"/>
    <property type="project" value="TreeGrafter"/>
</dbReference>
<gene>
    <name evidence="3" type="ORF">CBY09_12770</name>
</gene>
<dbReference type="RefSeq" id="WP_094289982.1">
    <property type="nucleotide sequence ID" value="NZ_NOIG01000008.1"/>
</dbReference>
<sequence length="246" mass="26787">MRIAFVSDIHGNLAALEAVAADIALHGADRVVNLGDNLSGPLLPRETAQWLMASDWLSLAGNHERQVLQLRPGHGGPSDQYAHAQLTEAEFTWMRSLTHTLRLDEDVLLCHGSPRSDHEYLLETLDGPTVRAATTAEIDERLAGHYAPLVACGHTHVPRQVRLGAGILLINPGSVGLQAYGDDHPVAHKVENGTPDACYAIAERTAQGWQVAHHRVPYNHEPMAVLAQKNGRPEWAHALRTGLMPV</sequence>
<proteinExistence type="inferred from homology"/>
<organism evidence="3 4">
    <name type="scientific">Acidovorax kalamii</name>
    <dbReference type="NCBI Taxonomy" id="2004485"/>
    <lineage>
        <taxon>Bacteria</taxon>
        <taxon>Pseudomonadati</taxon>
        <taxon>Pseudomonadota</taxon>
        <taxon>Betaproteobacteria</taxon>
        <taxon>Burkholderiales</taxon>
        <taxon>Comamonadaceae</taxon>
        <taxon>Acidovorax</taxon>
    </lineage>
</organism>
<dbReference type="Proteomes" id="UP000215441">
    <property type="component" value="Unassembled WGS sequence"/>
</dbReference>
<dbReference type="PANTHER" id="PTHR42850:SF2">
    <property type="entry name" value="BLL5683 PROTEIN"/>
    <property type="match status" value="1"/>
</dbReference>
<evidence type="ECO:0000256" key="1">
    <source>
        <dbReference type="ARBA" id="ARBA00008950"/>
    </source>
</evidence>
<dbReference type="InterPro" id="IPR029052">
    <property type="entry name" value="Metallo-depent_PP-like"/>
</dbReference>
<feature type="domain" description="Calcineurin-like phosphoesterase" evidence="2">
    <location>
        <begin position="1"/>
        <end position="183"/>
    </location>
</feature>
<dbReference type="SUPFAM" id="SSF56300">
    <property type="entry name" value="Metallo-dependent phosphatases"/>
    <property type="match status" value="1"/>
</dbReference>
<evidence type="ECO:0000313" key="3">
    <source>
        <dbReference type="EMBL" id="OYD49822.1"/>
    </source>
</evidence>
<dbReference type="Gene3D" id="3.60.21.10">
    <property type="match status" value="1"/>
</dbReference>
<dbReference type="InterPro" id="IPR050126">
    <property type="entry name" value="Ap4A_hydrolase"/>
</dbReference>
<protein>
    <submittedName>
        <fullName evidence="3">YfcE family phosphodiesterase</fullName>
    </submittedName>
</protein>
<comment type="similarity">
    <text evidence="1">Belongs to the metallophosphoesterase superfamily. YfcE family.</text>
</comment>
<dbReference type="EMBL" id="NOIG01000008">
    <property type="protein sequence ID" value="OYD49822.1"/>
    <property type="molecule type" value="Genomic_DNA"/>
</dbReference>
<name>A0A235ELB7_9BURK</name>
<reference evidence="3 4" key="1">
    <citation type="submission" date="2017-07" db="EMBL/GenBank/DDBJ databases">
        <title>Acidovorax KNDSW TSA 6 genome sequence and assembly.</title>
        <authorList>
            <person name="Mayilraj S."/>
        </authorList>
    </citation>
    <scope>NUCLEOTIDE SEQUENCE [LARGE SCALE GENOMIC DNA]</scope>
    <source>
        <strain evidence="3 4">KNDSW-TSA6</strain>
    </source>
</reference>
<keyword evidence="4" id="KW-1185">Reference proteome</keyword>
<dbReference type="CDD" id="cd00838">
    <property type="entry name" value="MPP_superfamily"/>
    <property type="match status" value="1"/>
</dbReference>